<evidence type="ECO:0000313" key="5">
    <source>
        <dbReference type="Proteomes" id="UP000028524"/>
    </source>
</evidence>
<protein>
    <recommendedName>
        <fullName evidence="6">Guanine nucleotide exchange factor synembryn-like protein</fullName>
    </recommendedName>
</protein>
<dbReference type="Gene3D" id="1.25.10.10">
    <property type="entry name" value="Leucine-rich Repeat Variant"/>
    <property type="match status" value="1"/>
</dbReference>
<dbReference type="InterPro" id="IPR016024">
    <property type="entry name" value="ARM-type_fold"/>
</dbReference>
<dbReference type="HOGENOM" id="CLU_015532_0_0_1"/>
<name>A0A084QNN8_STAC4</name>
<accession>A0A084QNN8</accession>
<dbReference type="InterPro" id="IPR019318">
    <property type="entry name" value="Gua_nucleotide_exch_fac_Ric8"/>
</dbReference>
<dbReference type="InParanoid" id="A0A084QNN8"/>
<feature type="non-terminal residue" evidence="4">
    <location>
        <position position="1"/>
    </location>
</feature>
<dbReference type="SUPFAM" id="SSF48371">
    <property type="entry name" value="ARM repeat"/>
    <property type="match status" value="1"/>
</dbReference>
<gene>
    <name evidence="4" type="ORF">S40285_04343</name>
</gene>
<dbReference type="OMA" id="NADPIFT"/>
<proteinExistence type="inferred from homology"/>
<evidence type="ECO:0000256" key="1">
    <source>
        <dbReference type="ARBA" id="ARBA00009049"/>
    </source>
</evidence>
<keyword evidence="5" id="KW-1185">Reference proteome</keyword>
<dbReference type="Proteomes" id="UP000028524">
    <property type="component" value="Unassembled WGS sequence"/>
</dbReference>
<keyword evidence="3" id="KW-0143">Chaperone</keyword>
<comment type="similarity">
    <text evidence="1">Belongs to the synembryn family.</text>
</comment>
<dbReference type="PANTHER" id="PTHR12425">
    <property type="entry name" value="SYNEMBRYN"/>
    <property type="match status" value="1"/>
</dbReference>
<evidence type="ECO:0000256" key="2">
    <source>
        <dbReference type="ARBA" id="ARBA00022658"/>
    </source>
</evidence>
<organism evidence="4 5">
    <name type="scientific">Stachybotrys chlorohalonatus (strain IBT 40285)</name>
    <dbReference type="NCBI Taxonomy" id="1283841"/>
    <lineage>
        <taxon>Eukaryota</taxon>
        <taxon>Fungi</taxon>
        <taxon>Dikarya</taxon>
        <taxon>Ascomycota</taxon>
        <taxon>Pezizomycotina</taxon>
        <taxon>Sordariomycetes</taxon>
        <taxon>Hypocreomycetidae</taxon>
        <taxon>Hypocreales</taxon>
        <taxon>Stachybotryaceae</taxon>
        <taxon>Stachybotrys</taxon>
    </lineage>
</organism>
<dbReference type="GO" id="GO:0007186">
    <property type="term" value="P:G protein-coupled receptor signaling pathway"/>
    <property type="evidence" value="ECO:0007669"/>
    <property type="project" value="TreeGrafter"/>
</dbReference>
<dbReference type="EMBL" id="KL660592">
    <property type="protein sequence ID" value="KFA65573.1"/>
    <property type="molecule type" value="Genomic_DNA"/>
</dbReference>
<dbReference type="Pfam" id="PF10165">
    <property type="entry name" value="Ric8"/>
    <property type="match status" value="1"/>
</dbReference>
<sequence length="482" mass="53154">KRKAVTDLLDKLASDLESDGSLTILPERNAALEELKVYGRDPQNADPIFTEKVTPELPPCTQMLELVTDSAKGISTLLRHAFYSPSSETARAAMRVLANAMLLKPNTRQIFVDHGFAPKACHHLGNNSWDDEFLASRILFLSTYGTTVDLLDLVDNHQLADKVTDRLGHHAKLISSKSKGNSELMEEMALTETLKLLFNVTHYCNERISSFDSAVPHVVELLWKQDIPASKPLDAPSPFGPLVNALLNLDLTSSKSTSSLYPKNEPTRVTAFLIDLLDRSLKSYGDDELEVIVTPLVSLLKKIYDSAPEATKAQMREALLPTAEDRKSVLGRGDSVSSKLLKNSTHPTAPALRDAISHLLFDLSDRDASKFVENIGYGFASGFLFQNNVPIPESAAEAFSTGDATGAARPVNPITGQFMENETHPDEPELTEEEKEREAEKLFVLFERLKANGIINVQNPVEAAVQEGRYRELGDSDVEELD</sequence>
<dbReference type="GO" id="GO:0005737">
    <property type="term" value="C:cytoplasm"/>
    <property type="evidence" value="ECO:0007669"/>
    <property type="project" value="TreeGrafter"/>
</dbReference>
<dbReference type="GO" id="GO:0001965">
    <property type="term" value="F:G-protein alpha-subunit binding"/>
    <property type="evidence" value="ECO:0007669"/>
    <property type="project" value="TreeGrafter"/>
</dbReference>
<reference evidence="4 5" key="1">
    <citation type="journal article" date="2014" name="BMC Genomics">
        <title>Comparative genome sequencing reveals chemotype-specific gene clusters in the toxigenic black mold Stachybotrys.</title>
        <authorList>
            <person name="Semeiks J."/>
            <person name="Borek D."/>
            <person name="Otwinowski Z."/>
            <person name="Grishin N.V."/>
        </authorList>
    </citation>
    <scope>NUCLEOTIDE SEQUENCE [LARGE SCALE GENOMIC DNA]</scope>
    <source>
        <strain evidence="4 5">IBT 40285</strain>
    </source>
</reference>
<dbReference type="OrthoDB" id="5585685at2759"/>
<keyword evidence="2" id="KW-0344">Guanine-nucleotide releasing factor</keyword>
<dbReference type="AlphaFoldDB" id="A0A084QNN8"/>
<evidence type="ECO:0008006" key="6">
    <source>
        <dbReference type="Google" id="ProtNLM"/>
    </source>
</evidence>
<dbReference type="InterPro" id="IPR011989">
    <property type="entry name" value="ARM-like"/>
</dbReference>
<evidence type="ECO:0000256" key="3">
    <source>
        <dbReference type="ARBA" id="ARBA00023186"/>
    </source>
</evidence>
<dbReference type="PANTHER" id="PTHR12425:SF5">
    <property type="entry name" value="SYNEMBRYN"/>
    <property type="match status" value="1"/>
</dbReference>
<evidence type="ECO:0000313" key="4">
    <source>
        <dbReference type="EMBL" id="KFA65573.1"/>
    </source>
</evidence>
<dbReference type="GO" id="GO:0005085">
    <property type="term" value="F:guanyl-nucleotide exchange factor activity"/>
    <property type="evidence" value="ECO:0007669"/>
    <property type="project" value="UniProtKB-KW"/>
</dbReference>